<evidence type="ECO:0000256" key="1">
    <source>
        <dbReference type="ARBA" id="ARBA00004370"/>
    </source>
</evidence>
<keyword evidence="2" id="KW-0812">Transmembrane</keyword>
<comment type="caution">
    <text evidence="4">The sequence shown here is derived from an EMBL/GenBank/DDBJ whole genome shotgun (WGS) entry which is preliminary data.</text>
</comment>
<dbReference type="GO" id="GO:0016020">
    <property type="term" value="C:membrane"/>
    <property type="evidence" value="ECO:0007669"/>
    <property type="project" value="UniProtKB-SubCell"/>
</dbReference>
<dbReference type="Gene3D" id="1.50.40.10">
    <property type="entry name" value="Mitochondrial carrier domain"/>
    <property type="match status" value="1"/>
</dbReference>
<dbReference type="EMBL" id="JAOAOG010000015">
    <property type="protein sequence ID" value="KAJ6255013.1"/>
    <property type="molecule type" value="Genomic_DNA"/>
</dbReference>
<evidence type="ECO:0000313" key="7">
    <source>
        <dbReference type="Proteomes" id="UP001150062"/>
    </source>
</evidence>
<reference evidence="5" key="1">
    <citation type="submission" date="2022-08" db="EMBL/GenBank/DDBJ databases">
        <title>Novel sulfate-reducing endosymbionts in the free-living metamonad Anaeramoeba.</title>
        <authorList>
            <person name="Jerlstrom-Hultqvist J."/>
            <person name="Cepicka I."/>
            <person name="Gallot-Lavallee L."/>
            <person name="Salas-Leiva D."/>
            <person name="Curtis B.A."/>
            <person name="Zahonova K."/>
            <person name="Pipaliya S."/>
            <person name="Dacks J."/>
            <person name="Roger A.J."/>
        </authorList>
    </citation>
    <scope>NUCLEOTIDE SEQUENCE</scope>
    <source>
        <strain evidence="5">Schooner1</strain>
    </source>
</reference>
<dbReference type="AlphaFoldDB" id="A0AAV7YLQ9"/>
<protein>
    <submittedName>
        <fullName evidence="4 5">Solute carrier family</fullName>
    </submittedName>
</protein>
<comment type="subcellular location">
    <subcellularLocation>
        <location evidence="1">Membrane</location>
    </subcellularLocation>
</comment>
<reference evidence="4" key="2">
    <citation type="submission" date="2022-08" db="EMBL/GenBank/DDBJ databases">
        <title>Novel sulphate-reducing endosymbionts in the free-living metamonad Anaeramoeba.</title>
        <authorList>
            <person name="Jerlstrom-Hultqvist J."/>
            <person name="Cepicka I."/>
            <person name="Gallot-Lavallee L."/>
            <person name="Salas-Leiva D."/>
            <person name="Curtis B.A."/>
            <person name="Zahonova K."/>
            <person name="Pipaliya S."/>
            <person name="Dacks J."/>
            <person name="Roger A.J."/>
        </authorList>
    </citation>
    <scope>NUCLEOTIDE SEQUENCE</scope>
    <source>
        <strain evidence="4">Busselton2</strain>
    </source>
</reference>
<dbReference type="Proteomes" id="UP001146793">
    <property type="component" value="Unassembled WGS sequence"/>
</dbReference>
<gene>
    <name evidence="4" type="ORF">M0812_22890</name>
    <name evidence="5" type="ORF">M0813_11799</name>
</gene>
<evidence type="ECO:0000256" key="2">
    <source>
        <dbReference type="ARBA" id="ARBA00022692"/>
    </source>
</evidence>
<name>A0AAV7YLQ9_9EUKA</name>
<evidence type="ECO:0000313" key="4">
    <source>
        <dbReference type="EMBL" id="KAJ3429890.1"/>
    </source>
</evidence>
<keyword evidence="3" id="KW-0472">Membrane</keyword>
<dbReference type="EMBL" id="JANTQA010000051">
    <property type="protein sequence ID" value="KAJ3429890.1"/>
    <property type="molecule type" value="Genomic_DNA"/>
</dbReference>
<dbReference type="SUPFAM" id="SSF103506">
    <property type="entry name" value="Mitochondrial carrier"/>
    <property type="match status" value="1"/>
</dbReference>
<evidence type="ECO:0000256" key="3">
    <source>
        <dbReference type="ARBA" id="ARBA00023136"/>
    </source>
</evidence>
<keyword evidence="7" id="KW-1185">Reference proteome</keyword>
<sequence>MHTKLDPKKNKPFKPSILYKNAFIYSGGGIASVLSARFADPLIGKLPSIFGNGSLFWKSAYSQVISDNIKEKLRKEMHVKEHPEDAWKMGIVAGVTIGLVKPIVSTFWSNVTKYHKEQTQSEPTTFGPYSSIFKMAAEKGFFSFFDGYLSNVFSDFCYGIPYNGIKEYNNYWMKKAWLPKDHTVFNEFWVSFAIGSISASQAVLVGKPLEMSLRSMFGGKKTTPGEIYKKSIEDIKKKGPKTGVKVFLWSNMKRQMPTLEKLIHQKLHALN</sequence>
<evidence type="ECO:0000313" key="5">
    <source>
        <dbReference type="EMBL" id="KAJ6255013.1"/>
    </source>
</evidence>
<dbReference type="Proteomes" id="UP001150062">
    <property type="component" value="Unassembled WGS sequence"/>
</dbReference>
<proteinExistence type="predicted"/>
<evidence type="ECO:0000313" key="6">
    <source>
        <dbReference type="Proteomes" id="UP001146793"/>
    </source>
</evidence>
<organism evidence="4 6">
    <name type="scientific">Anaeramoeba flamelloides</name>
    <dbReference type="NCBI Taxonomy" id="1746091"/>
    <lineage>
        <taxon>Eukaryota</taxon>
        <taxon>Metamonada</taxon>
        <taxon>Anaeramoebidae</taxon>
        <taxon>Anaeramoeba</taxon>
    </lineage>
</organism>
<accession>A0AAV7YLQ9</accession>
<dbReference type="InterPro" id="IPR023395">
    <property type="entry name" value="MCP_dom_sf"/>
</dbReference>